<protein>
    <submittedName>
        <fullName evidence="2">Uncharacterized protein C7orf50 homolog</fullName>
    </submittedName>
</protein>
<organism evidence="1 2">
    <name type="scientific">Echinops telfairi</name>
    <name type="common">Lesser hedgehog tenrec</name>
    <dbReference type="NCBI Taxonomy" id="9371"/>
    <lineage>
        <taxon>Eukaryota</taxon>
        <taxon>Metazoa</taxon>
        <taxon>Chordata</taxon>
        <taxon>Craniata</taxon>
        <taxon>Vertebrata</taxon>
        <taxon>Euteleostomi</taxon>
        <taxon>Mammalia</taxon>
        <taxon>Eutheria</taxon>
        <taxon>Afrotheria</taxon>
        <taxon>Tenrecidae</taxon>
        <taxon>Tenrecinae</taxon>
        <taxon>Echinops</taxon>
    </lineage>
</organism>
<keyword evidence="1" id="KW-1185">Reference proteome</keyword>
<sequence length="308" mass="33472">MGTGAGVSRGVARLLTPVFPGTRSDGTDVSRGVVSVVRLLALSKLSRSDGHHLIAPPRGARASGEPRPSEGPPTHPGPHFRSAEAGWIWFRRAGLTPAHCTELAHMRSARGLRAALGRAPELTARDGEVGASRAGVAGREPLFCSQWDPRSVRGQIGAVDSVVLAPAEQRALERKQKKERRKEEKRLLREAGGLPAPKTPPAPGPTPSGGSLALDYLRSWAQKQRDWKFRKARQTWLLVHMYDSDKVPDEHFPTLLAYLEGLKGQARELTVQKAEARMLALDEAAATGQDPQLLGQAHRIRQVLQLLS</sequence>
<proteinExistence type="predicted"/>
<reference evidence="2" key="1">
    <citation type="submission" date="2025-08" db="UniProtKB">
        <authorList>
            <consortium name="RefSeq"/>
        </authorList>
    </citation>
    <scope>IDENTIFICATION</scope>
</reference>
<gene>
    <name evidence="2" type="primary">CUNH7orf50</name>
</gene>
<accession>A0AC55CJ63</accession>
<name>A0AC55CJ63_ECHTE</name>
<dbReference type="RefSeq" id="XP_045140264.1">
    <property type="nucleotide sequence ID" value="XM_045284329.1"/>
</dbReference>
<evidence type="ECO:0000313" key="2">
    <source>
        <dbReference type="RefSeq" id="XP_045140264.1"/>
    </source>
</evidence>
<dbReference type="Proteomes" id="UP000694863">
    <property type="component" value="Unplaced"/>
</dbReference>
<evidence type="ECO:0000313" key="1">
    <source>
        <dbReference type="Proteomes" id="UP000694863"/>
    </source>
</evidence>